<organism evidence="1">
    <name type="scientific">bioreactor metagenome</name>
    <dbReference type="NCBI Taxonomy" id="1076179"/>
    <lineage>
        <taxon>unclassified sequences</taxon>
        <taxon>metagenomes</taxon>
        <taxon>ecological metagenomes</taxon>
    </lineage>
</organism>
<name>A0A645BBB6_9ZZZZ</name>
<reference evidence="1" key="1">
    <citation type="submission" date="2019-08" db="EMBL/GenBank/DDBJ databases">
        <authorList>
            <person name="Kucharzyk K."/>
            <person name="Murdoch R.W."/>
            <person name="Higgins S."/>
            <person name="Loffler F."/>
        </authorList>
    </citation>
    <scope>NUCLEOTIDE SEQUENCE</scope>
</reference>
<accession>A0A645BBB6</accession>
<dbReference type="SUPFAM" id="SSF56112">
    <property type="entry name" value="Protein kinase-like (PK-like)"/>
    <property type="match status" value="1"/>
</dbReference>
<dbReference type="InterPro" id="IPR011009">
    <property type="entry name" value="Kinase-like_dom_sf"/>
</dbReference>
<dbReference type="Pfam" id="PF01633">
    <property type="entry name" value="Choline_kinase"/>
    <property type="match status" value="1"/>
</dbReference>
<gene>
    <name evidence="1" type="primary">cotS_1</name>
    <name evidence="1" type="ORF">SDC9_109488</name>
</gene>
<dbReference type="EMBL" id="VSSQ01018957">
    <property type="protein sequence ID" value="MPM62612.1"/>
    <property type="molecule type" value="Genomic_DNA"/>
</dbReference>
<dbReference type="GO" id="GO:0019028">
    <property type="term" value="C:viral capsid"/>
    <property type="evidence" value="ECO:0007669"/>
    <property type="project" value="UniProtKB-KW"/>
</dbReference>
<proteinExistence type="predicted"/>
<dbReference type="AlphaFoldDB" id="A0A645BBB6"/>
<dbReference type="InterPro" id="IPR014255">
    <property type="entry name" value="Spore_coat_CotS"/>
</dbReference>
<sequence>MLETRFKDREFLSRYHLDIKLLNNYDFQVKDVIPVRKVYILETNKGNKVLKKLDYSFHRLSFIDSVMEYMKKNDFKKGISFEKNKNGDIYTQWRESTYVVMDLVDGRECEFNNPIEVSLAVKALAKMHVSSRDFSTGQWEDYSKVGKVIEEGEKNLGELDYFKKLALTFENRSNFDEIFLTYVDKFISHMAKGISILKRSQYHELCREEEKISLCHHDLAYHNILVYNEEISFIDFDYAAMDLRISDVCNLINKITKGFAYDFEKLKDILEEYNKVTPIDSREFMVLYGMLWIPQGFHSLVKDYYLKRKLWSEESFVYKLKNKVGNLPEKEDMLKTFKSHYKIS</sequence>
<dbReference type="PANTHER" id="PTHR39179:SF1">
    <property type="entry name" value="SPORE COAT PROTEIN I"/>
    <property type="match status" value="1"/>
</dbReference>
<keyword evidence="1" id="KW-0946">Virion</keyword>
<dbReference type="Gene3D" id="3.90.1200.10">
    <property type="match status" value="1"/>
</dbReference>
<keyword evidence="1" id="KW-0167">Capsid protein</keyword>
<comment type="caution">
    <text evidence="1">The sequence shown here is derived from an EMBL/GenBank/DDBJ whole genome shotgun (WGS) entry which is preliminary data.</text>
</comment>
<evidence type="ECO:0000313" key="1">
    <source>
        <dbReference type="EMBL" id="MPM62612.1"/>
    </source>
</evidence>
<dbReference type="GO" id="GO:0042601">
    <property type="term" value="C:endospore-forming forespore"/>
    <property type="evidence" value="ECO:0007669"/>
    <property type="project" value="TreeGrafter"/>
</dbReference>
<dbReference type="NCBIfam" id="TIGR02906">
    <property type="entry name" value="spore_CotS"/>
    <property type="match status" value="1"/>
</dbReference>
<dbReference type="Gene3D" id="3.30.200.20">
    <property type="entry name" value="Phosphorylase Kinase, domain 1"/>
    <property type="match status" value="1"/>
</dbReference>
<protein>
    <submittedName>
        <fullName evidence="1">Spore coat protein S</fullName>
    </submittedName>
</protein>
<dbReference type="PANTHER" id="PTHR39179">
    <property type="entry name" value="SPORE COAT PROTEIN I"/>
    <property type="match status" value="1"/>
</dbReference>
<dbReference type="InterPro" id="IPR047175">
    <property type="entry name" value="CotS-like"/>
</dbReference>